<keyword evidence="2" id="KW-1185">Reference proteome</keyword>
<evidence type="ECO:0000313" key="1">
    <source>
        <dbReference type="EMBL" id="MDR7167920.1"/>
    </source>
</evidence>
<evidence type="ECO:0000313" key="2">
    <source>
        <dbReference type="Proteomes" id="UP001251217"/>
    </source>
</evidence>
<name>A0ABU1XBK1_9NOCA</name>
<gene>
    <name evidence="1" type="ORF">J2W56_001639</name>
</gene>
<dbReference type="EMBL" id="JAVDWW010000002">
    <property type="protein sequence ID" value="MDR7167920.1"/>
    <property type="molecule type" value="Genomic_DNA"/>
</dbReference>
<comment type="caution">
    <text evidence="1">The sequence shown here is derived from an EMBL/GenBank/DDBJ whole genome shotgun (WGS) entry which is preliminary data.</text>
</comment>
<proteinExistence type="predicted"/>
<organism evidence="1 2">
    <name type="scientific">Nocardia kruczakiae</name>
    <dbReference type="NCBI Taxonomy" id="261477"/>
    <lineage>
        <taxon>Bacteria</taxon>
        <taxon>Bacillati</taxon>
        <taxon>Actinomycetota</taxon>
        <taxon>Actinomycetes</taxon>
        <taxon>Mycobacteriales</taxon>
        <taxon>Nocardiaceae</taxon>
        <taxon>Nocardia</taxon>
    </lineage>
</organism>
<reference evidence="1 2" key="1">
    <citation type="submission" date="2023-07" db="EMBL/GenBank/DDBJ databases">
        <title>Sorghum-associated microbial communities from plants grown in Nebraska, USA.</title>
        <authorList>
            <person name="Schachtman D."/>
        </authorList>
    </citation>
    <scope>NUCLEOTIDE SEQUENCE [LARGE SCALE GENOMIC DNA]</scope>
    <source>
        <strain evidence="1 2">4272</strain>
    </source>
</reference>
<protein>
    <submittedName>
        <fullName evidence="1">Uncharacterized protein</fullName>
    </submittedName>
</protein>
<dbReference type="Proteomes" id="UP001251217">
    <property type="component" value="Unassembled WGS sequence"/>
</dbReference>
<sequence length="48" mass="5035">MRPGGEQINDGVLNSGTAVCVLDGDRAPGRCDILTPTLVFEWAGTDLC</sequence>
<accession>A0ABU1XBK1</accession>